<keyword evidence="3" id="KW-1185">Reference proteome</keyword>
<accession>A8WLU8</accession>
<evidence type="ECO:0000313" key="2">
    <source>
        <dbReference type="EMBL" id="CAP21445.2"/>
    </source>
</evidence>
<feature type="region of interest" description="Disordered" evidence="1">
    <location>
        <begin position="741"/>
        <end position="763"/>
    </location>
</feature>
<dbReference type="KEGG" id="cbr:CBG_24959"/>
<dbReference type="CTD" id="8590622"/>
<dbReference type="GeneID" id="8590622"/>
<dbReference type="HOGENOM" id="CLU_344603_0_0_1"/>
<name>A8WLU8_CAEBR</name>
<feature type="compositionally biased region" description="Acidic residues" evidence="1">
    <location>
        <begin position="200"/>
        <end position="217"/>
    </location>
</feature>
<dbReference type="Proteomes" id="UP000008549">
    <property type="component" value="Unassembled WGS sequence"/>
</dbReference>
<dbReference type="eggNOG" id="ENOG502TIJ4">
    <property type="taxonomic scope" value="Eukaryota"/>
</dbReference>
<evidence type="ECO:0000256" key="1">
    <source>
        <dbReference type="SAM" id="MobiDB-lite"/>
    </source>
</evidence>
<gene>
    <name evidence="2 4" type="ORF">CBG24959</name>
    <name evidence="2" type="ORF">CBG_24959</name>
</gene>
<evidence type="ECO:0000313" key="4">
    <source>
        <dbReference type="WormBase" id="CBG24959"/>
    </source>
</evidence>
<reference evidence="2 3" key="1">
    <citation type="journal article" date="2003" name="PLoS Biol.">
        <title>The genome sequence of Caenorhabditis briggsae: a platform for comparative genomics.</title>
        <authorList>
            <person name="Stein L.D."/>
            <person name="Bao Z."/>
            <person name="Blasiar D."/>
            <person name="Blumenthal T."/>
            <person name="Brent M.R."/>
            <person name="Chen N."/>
            <person name="Chinwalla A."/>
            <person name="Clarke L."/>
            <person name="Clee C."/>
            <person name="Coghlan A."/>
            <person name="Coulson A."/>
            <person name="D'Eustachio P."/>
            <person name="Fitch D.H."/>
            <person name="Fulton L.A."/>
            <person name="Fulton R.E."/>
            <person name="Griffiths-Jones S."/>
            <person name="Harris T.W."/>
            <person name="Hillier L.W."/>
            <person name="Kamath R."/>
            <person name="Kuwabara P.E."/>
            <person name="Mardis E.R."/>
            <person name="Marra M.A."/>
            <person name="Miner T.L."/>
            <person name="Minx P."/>
            <person name="Mullikin J.C."/>
            <person name="Plumb R.W."/>
            <person name="Rogers J."/>
            <person name="Schein J.E."/>
            <person name="Sohrmann M."/>
            <person name="Spieth J."/>
            <person name="Stajich J.E."/>
            <person name="Wei C."/>
            <person name="Willey D."/>
            <person name="Wilson R.K."/>
            <person name="Durbin R."/>
            <person name="Waterston R.H."/>
        </authorList>
    </citation>
    <scope>NUCLEOTIDE SEQUENCE [LARGE SCALE GENOMIC DNA]</scope>
    <source>
        <strain evidence="2 3">AF16</strain>
    </source>
</reference>
<organism evidence="2 3">
    <name type="scientific">Caenorhabditis briggsae</name>
    <dbReference type="NCBI Taxonomy" id="6238"/>
    <lineage>
        <taxon>Eukaryota</taxon>
        <taxon>Metazoa</taxon>
        <taxon>Ecdysozoa</taxon>
        <taxon>Nematoda</taxon>
        <taxon>Chromadorea</taxon>
        <taxon>Rhabditida</taxon>
        <taxon>Rhabditina</taxon>
        <taxon>Rhabditomorpha</taxon>
        <taxon>Rhabditoidea</taxon>
        <taxon>Rhabditidae</taxon>
        <taxon>Peloderinae</taxon>
        <taxon>Caenorhabditis</taxon>
    </lineage>
</organism>
<proteinExistence type="predicted"/>
<feature type="compositionally biased region" description="Polar residues" evidence="1">
    <location>
        <begin position="788"/>
        <end position="798"/>
    </location>
</feature>
<dbReference type="WormBase" id="CBG24959">
    <property type="protein sequence ID" value="CBP44048"/>
    <property type="gene ID" value="WBGene00042948"/>
</dbReference>
<sequence>MTLRGHKVKERPSVPQCDYEMERVKRMTTVEKANLVGEFFCWFERVPPVRVSSNKVVATNGVEPRVQVKETNTLMTTIRGLLAFWTYVGVIEPSSDRSPTEESRSIWRVVRSVVKVTEKMKGGRLDISKSSLSFSDTIRLMKKSDGVSSMFGLQSWILALLLGGLGVRIGSVRNSFPPVSDAKSTEKSPHPSSSRSSFDGFDESEVEDKADDDNDDDDVLFALTMNGTEVFSPKSIGCEYPLVSSDNGEDWSLNVAVVLAMLSCLVGTTRAEQYFCDYGELAESGEEIELTVRKSELNDTPLFRESNKYHNLLPGQMRNVHNALSLVAKSLKIPPALFSSRSYRSGYARDVIQGIVTRGDPQRDIPLQALRSNLLSGTQWKSAQVDRYLRLAECHLWRMASTKSDFEEVNPTNVNIYIRSKSSKPDESLARLSSMDPAEIITLCDEINIDNWRKCAPVPLTHQERREFLQKNTMVDVFSTFQSLKMVIDQNMRPFCGYGVSSPYACPVVNCGKSGALHSLASTHEHWKLWHEESKKNLTYMCINVLTQDRRTGHSICFIMAIDGMEFQVSFFHSQREVDFRCLAKIGQLLKLLDEECSGFTLTEIGLYVEKLPDDIEEWSQIQQPIKCRLSHSSKYAFVREGGAVYTTSEYERCKQMRVKPPFHTEYVVVTAALVVCYQTKNSRFLTYIFDTMNQTVVKFESAKYTKNVGIKDSFDLNRESSDVTGECSKEKVTLIEAPSQDDSFDTFNNHSSHPKSTENLDKQSDDSFDEWCAATSIQVANRDVCHTFQSEPNSGNMPNLEIPQASDESDDSFEQFCLRH</sequence>
<feature type="region of interest" description="Disordered" evidence="1">
    <location>
        <begin position="788"/>
        <end position="812"/>
    </location>
</feature>
<reference evidence="2 3" key="2">
    <citation type="journal article" date="2011" name="PLoS Genet.">
        <title>Caenorhabditis briggsae recombinant inbred line genotypes reveal inter-strain incompatibility and the evolution of recombination.</title>
        <authorList>
            <person name="Ross J.A."/>
            <person name="Koboldt D.C."/>
            <person name="Staisch J.E."/>
            <person name="Chamberlin H.M."/>
            <person name="Gupta B.P."/>
            <person name="Miller R.D."/>
            <person name="Baird S.E."/>
            <person name="Haag E.S."/>
        </authorList>
    </citation>
    <scope>NUCLEOTIDE SEQUENCE [LARGE SCALE GENOMIC DNA]</scope>
    <source>
        <strain evidence="2 3">AF16</strain>
    </source>
</reference>
<dbReference type="EMBL" id="HE601130">
    <property type="protein sequence ID" value="CAP21445.2"/>
    <property type="molecule type" value="Genomic_DNA"/>
</dbReference>
<evidence type="ECO:0000313" key="3">
    <source>
        <dbReference type="Proteomes" id="UP000008549"/>
    </source>
</evidence>
<protein>
    <submittedName>
        <fullName evidence="2">Protein CBG24959</fullName>
    </submittedName>
</protein>
<dbReference type="RefSeq" id="XP_045091438.1">
    <property type="nucleotide sequence ID" value="XM_045240903.1"/>
</dbReference>
<feature type="compositionally biased region" description="Low complexity" evidence="1">
    <location>
        <begin position="190"/>
        <end position="199"/>
    </location>
</feature>
<feature type="region of interest" description="Disordered" evidence="1">
    <location>
        <begin position="178"/>
        <end position="217"/>
    </location>
</feature>
<dbReference type="AlphaFoldDB" id="A8WLU8"/>